<evidence type="ECO:0000256" key="1">
    <source>
        <dbReference type="SAM" id="Phobius"/>
    </source>
</evidence>
<evidence type="ECO:0000313" key="3">
    <source>
        <dbReference type="Proteomes" id="UP001157133"/>
    </source>
</evidence>
<gene>
    <name evidence="2" type="ORF">theurythT_04520</name>
</gene>
<accession>A0ABQ6GYL3</accession>
<name>A0ABQ6GYL3_9GAMM</name>
<dbReference type="RefSeq" id="WP_284206325.1">
    <property type="nucleotide sequence ID" value="NZ_BSSU01000002.1"/>
</dbReference>
<keyword evidence="1" id="KW-1133">Transmembrane helix</keyword>
<comment type="caution">
    <text evidence="2">The sequence shown here is derived from an EMBL/GenBank/DDBJ whole genome shotgun (WGS) entry which is preliminary data.</text>
</comment>
<keyword evidence="1" id="KW-0812">Transmembrane</keyword>
<proteinExistence type="predicted"/>
<organism evidence="2 3">
    <name type="scientific">Thalassotalea eurytherma</name>
    <dbReference type="NCBI Taxonomy" id="1144278"/>
    <lineage>
        <taxon>Bacteria</taxon>
        <taxon>Pseudomonadati</taxon>
        <taxon>Pseudomonadota</taxon>
        <taxon>Gammaproteobacteria</taxon>
        <taxon>Alteromonadales</taxon>
        <taxon>Colwelliaceae</taxon>
        <taxon>Thalassotalea</taxon>
    </lineage>
</organism>
<feature type="transmembrane region" description="Helical" evidence="1">
    <location>
        <begin position="126"/>
        <end position="144"/>
    </location>
</feature>
<keyword evidence="3" id="KW-1185">Reference proteome</keyword>
<reference evidence="2 3" key="1">
    <citation type="submission" date="2023-03" db="EMBL/GenBank/DDBJ databases">
        <title>Draft genome sequence of Thalassotalea eurytherma JCM 18482T.</title>
        <authorList>
            <person name="Sawabe T."/>
        </authorList>
    </citation>
    <scope>NUCLEOTIDE SEQUENCE [LARGE SCALE GENOMIC DNA]</scope>
    <source>
        <strain evidence="2 3">JCM 18482</strain>
    </source>
</reference>
<dbReference type="EMBL" id="BSSU01000002">
    <property type="protein sequence ID" value="GLX81000.1"/>
    <property type="molecule type" value="Genomic_DNA"/>
</dbReference>
<evidence type="ECO:0000313" key="2">
    <source>
        <dbReference type="EMBL" id="GLX81000.1"/>
    </source>
</evidence>
<feature type="transmembrane region" description="Helical" evidence="1">
    <location>
        <begin position="86"/>
        <end position="106"/>
    </location>
</feature>
<feature type="transmembrane region" description="Helical" evidence="1">
    <location>
        <begin position="7"/>
        <end position="23"/>
    </location>
</feature>
<sequence>MSFIHKSVWVQFLITLFIGYQYIDSFIYLYESHQLTNDGYTELLLFTAFQLVILNIAVHTIVAILSNKDELEQQSDERDELISLKGGNMAYNTLSTWVVIVLVSLWATSLENARYYFDTLSGEYNVLNILLVGFLVAELLRFATQLYHYQKGV</sequence>
<keyword evidence="1" id="KW-0472">Membrane</keyword>
<dbReference type="Proteomes" id="UP001157133">
    <property type="component" value="Unassembled WGS sequence"/>
</dbReference>
<feature type="transmembrane region" description="Helical" evidence="1">
    <location>
        <begin position="43"/>
        <end position="65"/>
    </location>
</feature>
<protein>
    <submittedName>
        <fullName evidence="2">Uncharacterized protein</fullName>
    </submittedName>
</protein>